<feature type="transmembrane region" description="Helical" evidence="9">
    <location>
        <begin position="385"/>
        <end position="402"/>
    </location>
</feature>
<dbReference type="EMBL" id="PNHP01000003">
    <property type="protein sequence ID" value="PMC81451.1"/>
    <property type="molecule type" value="Genomic_DNA"/>
</dbReference>
<feature type="transmembrane region" description="Helical" evidence="9">
    <location>
        <begin position="181"/>
        <end position="200"/>
    </location>
</feature>
<keyword evidence="5 9" id="KW-0812">Transmembrane</keyword>
<comment type="similarity">
    <text evidence="2 9">Belongs to the alanine or glycine:cation symporter (AGCS) (TC 2.A.25) family.</text>
</comment>
<comment type="caution">
    <text evidence="10">The sequence shown here is derived from an EMBL/GenBank/DDBJ whole genome shotgun (WGS) entry which is preliminary data.</text>
</comment>
<feature type="transmembrane region" description="Helical" evidence="9">
    <location>
        <begin position="301"/>
        <end position="323"/>
    </location>
</feature>
<evidence type="ECO:0000313" key="10">
    <source>
        <dbReference type="EMBL" id="PMC81451.1"/>
    </source>
</evidence>
<evidence type="ECO:0000256" key="7">
    <source>
        <dbReference type="ARBA" id="ARBA00022989"/>
    </source>
</evidence>
<accession>A0A2N6UIJ6</accession>
<dbReference type="Gene3D" id="1.20.1740.10">
    <property type="entry name" value="Amino acid/polyamine transporter I"/>
    <property type="match status" value="1"/>
</dbReference>
<sequence>MISNLINSLNSVIRNWLLIGSLLGVGIFYTIYTGAIQFRKFSTAFKNVFGGMFEKNHDGISSFQALSVAIAAQVGTGNVAGTATAIVVGGPGAIFWMWFSALLGMATIFAEACLSQKYRESNDEGYVGGPAYYMKNGFKNKKLGMILAKTFAILIVLALGFFGNMTQSNSIATSINEAFNFIPLIVIGFIVAIVAGLVFIGGIKRIANFAQLVVPFMALIYIVFSVIILIKFRANLPSTVKTIFQAAFTTKAAAGGALGFGIKRALVMGVARGLFSNEAGMGSTPHAHATAVVEHPVEQGYTAMVGVFIDTMVVCTATALIILSTKSNEFGLDGALVTQKAFELGFGNIGKILLSISLTFFAFTTIVGWYYFGETNIKFLFGKKGLTPYRIIVLFFIIWGSTREIELVWNLSDLFNSLMVIPNVIALFYLHKDVKKMMNEY</sequence>
<dbReference type="NCBIfam" id="TIGR00835">
    <property type="entry name" value="agcS"/>
    <property type="match status" value="1"/>
</dbReference>
<dbReference type="AlphaFoldDB" id="A0A2N6UIJ6"/>
<evidence type="ECO:0000256" key="3">
    <source>
        <dbReference type="ARBA" id="ARBA00022448"/>
    </source>
</evidence>
<protein>
    <submittedName>
        <fullName evidence="10">Sodium:alanine symporter family protein</fullName>
    </submittedName>
</protein>
<dbReference type="PANTHER" id="PTHR30330:SF14">
    <property type="entry name" value="SODIUM_AMINO ACID (ALANINE) SYMPORTER"/>
    <property type="match status" value="1"/>
</dbReference>
<keyword evidence="3 9" id="KW-0813">Transport</keyword>
<feature type="transmembrane region" description="Helical" evidence="9">
    <location>
        <begin position="414"/>
        <end position="431"/>
    </location>
</feature>
<organism evidence="10 11">
    <name type="scientific">Anaerococcus hydrogenalis</name>
    <dbReference type="NCBI Taxonomy" id="33029"/>
    <lineage>
        <taxon>Bacteria</taxon>
        <taxon>Bacillati</taxon>
        <taxon>Bacillota</taxon>
        <taxon>Tissierellia</taxon>
        <taxon>Tissierellales</taxon>
        <taxon>Peptoniphilaceae</taxon>
        <taxon>Anaerococcus</taxon>
    </lineage>
</organism>
<evidence type="ECO:0000256" key="4">
    <source>
        <dbReference type="ARBA" id="ARBA00022475"/>
    </source>
</evidence>
<evidence type="ECO:0000256" key="2">
    <source>
        <dbReference type="ARBA" id="ARBA00009261"/>
    </source>
</evidence>
<comment type="subcellular location">
    <subcellularLocation>
        <location evidence="1 9">Cell membrane</location>
        <topology evidence="1 9">Multi-pass membrane protein</topology>
    </subcellularLocation>
</comment>
<feature type="transmembrane region" description="Helical" evidence="9">
    <location>
        <begin position="212"/>
        <end position="230"/>
    </location>
</feature>
<keyword evidence="8 9" id="KW-0472">Membrane</keyword>
<keyword evidence="7 9" id="KW-1133">Transmembrane helix</keyword>
<feature type="transmembrane region" description="Helical" evidence="9">
    <location>
        <begin position="94"/>
        <end position="114"/>
    </location>
</feature>
<feature type="transmembrane region" description="Helical" evidence="9">
    <location>
        <begin position="12"/>
        <end position="32"/>
    </location>
</feature>
<proteinExistence type="inferred from homology"/>
<feature type="transmembrane region" description="Helical" evidence="9">
    <location>
        <begin position="143"/>
        <end position="161"/>
    </location>
</feature>
<feature type="transmembrane region" description="Helical" evidence="9">
    <location>
        <begin position="352"/>
        <end position="373"/>
    </location>
</feature>
<evidence type="ECO:0000256" key="9">
    <source>
        <dbReference type="RuleBase" id="RU363064"/>
    </source>
</evidence>
<reference evidence="10 11" key="1">
    <citation type="submission" date="2017-09" db="EMBL/GenBank/DDBJ databases">
        <title>Bacterial strain isolated from the female urinary microbiota.</title>
        <authorList>
            <person name="Thomas-White K."/>
            <person name="Kumar N."/>
            <person name="Forster S."/>
            <person name="Putonti C."/>
            <person name="Lawley T."/>
            <person name="Wolfe A.J."/>
        </authorList>
    </citation>
    <scope>NUCLEOTIDE SEQUENCE [LARGE SCALE GENOMIC DNA]</scope>
    <source>
        <strain evidence="10 11">UMB0204</strain>
    </source>
</reference>
<dbReference type="GeneID" id="84578602"/>
<feature type="transmembrane region" description="Helical" evidence="9">
    <location>
        <begin position="242"/>
        <end position="262"/>
    </location>
</feature>
<evidence type="ECO:0000313" key="11">
    <source>
        <dbReference type="Proteomes" id="UP000235658"/>
    </source>
</evidence>
<dbReference type="Pfam" id="PF01235">
    <property type="entry name" value="Na_Ala_symp"/>
    <property type="match status" value="1"/>
</dbReference>
<evidence type="ECO:0000256" key="8">
    <source>
        <dbReference type="ARBA" id="ARBA00023136"/>
    </source>
</evidence>
<dbReference type="PANTHER" id="PTHR30330">
    <property type="entry name" value="AGSS FAMILY TRANSPORTER, SODIUM-ALANINE"/>
    <property type="match status" value="1"/>
</dbReference>
<dbReference type="InterPro" id="IPR001463">
    <property type="entry name" value="Na/Ala_symport"/>
</dbReference>
<dbReference type="PRINTS" id="PR00175">
    <property type="entry name" value="NAALASMPORT"/>
</dbReference>
<evidence type="ECO:0000256" key="6">
    <source>
        <dbReference type="ARBA" id="ARBA00022847"/>
    </source>
</evidence>
<keyword evidence="6 9" id="KW-0769">Symport</keyword>
<evidence type="ECO:0000256" key="1">
    <source>
        <dbReference type="ARBA" id="ARBA00004651"/>
    </source>
</evidence>
<dbReference type="RefSeq" id="WP_102198020.1">
    <property type="nucleotide sequence ID" value="NZ_PNHP01000003.1"/>
</dbReference>
<name>A0A2N6UIJ6_9FIRM</name>
<keyword evidence="4 9" id="KW-1003">Cell membrane</keyword>
<evidence type="ECO:0000256" key="5">
    <source>
        <dbReference type="ARBA" id="ARBA00022692"/>
    </source>
</evidence>
<dbReference type="Proteomes" id="UP000235658">
    <property type="component" value="Unassembled WGS sequence"/>
</dbReference>
<dbReference type="GO" id="GO:0005283">
    <property type="term" value="F:amino acid:sodium symporter activity"/>
    <property type="evidence" value="ECO:0007669"/>
    <property type="project" value="InterPro"/>
</dbReference>
<dbReference type="GO" id="GO:0005886">
    <property type="term" value="C:plasma membrane"/>
    <property type="evidence" value="ECO:0007669"/>
    <property type="project" value="UniProtKB-SubCell"/>
</dbReference>
<gene>
    <name evidence="10" type="ORF">CJ192_05335</name>
</gene>
<dbReference type="FunFam" id="1.20.1740.10:FF:000004">
    <property type="entry name" value="Sodium:alanine symporter family protein"/>
    <property type="match status" value="1"/>
</dbReference>